<dbReference type="InterPro" id="IPR004276">
    <property type="entry name" value="GlycoTrans_28_N"/>
</dbReference>
<dbReference type="Pfam" id="PF03033">
    <property type="entry name" value="Glyco_transf_28"/>
    <property type="match status" value="1"/>
</dbReference>
<dbReference type="Proteomes" id="UP000178851">
    <property type="component" value="Unassembled WGS sequence"/>
</dbReference>
<gene>
    <name evidence="10" type="primary">murG</name>
    <name evidence="14" type="ORF">A2627_03060</name>
</gene>
<comment type="catalytic activity">
    <reaction evidence="10">
        <text>di-trans,octa-cis-undecaprenyl diphospho-N-acetyl-alpha-D-muramoyl-L-alanyl-D-glutamyl-meso-2,6-diaminopimeloyl-D-alanyl-D-alanine + UDP-N-acetyl-alpha-D-glucosamine = di-trans,octa-cis-undecaprenyl diphospho-[N-acetyl-alpha-D-glucosaminyl-(1-&gt;4)]-N-acetyl-alpha-D-muramoyl-L-alanyl-D-glutamyl-meso-2,6-diaminopimeloyl-D-alanyl-D-alanine + UDP + H(+)</text>
        <dbReference type="Rhea" id="RHEA:31227"/>
        <dbReference type="ChEBI" id="CHEBI:15378"/>
        <dbReference type="ChEBI" id="CHEBI:57705"/>
        <dbReference type="ChEBI" id="CHEBI:58223"/>
        <dbReference type="ChEBI" id="CHEBI:61387"/>
        <dbReference type="ChEBI" id="CHEBI:61388"/>
        <dbReference type="EC" id="2.4.1.227"/>
    </reaction>
</comment>
<keyword evidence="5 10" id="KW-0133">Cell shape</keyword>
<dbReference type="GO" id="GO:0071555">
    <property type="term" value="P:cell wall organization"/>
    <property type="evidence" value="ECO:0007669"/>
    <property type="project" value="UniProtKB-KW"/>
</dbReference>
<organism evidence="14 15">
    <name type="scientific">Candidatus Woesebacteria bacterium RIFCSPHIGHO2_01_FULL_39_28</name>
    <dbReference type="NCBI Taxonomy" id="1802496"/>
    <lineage>
        <taxon>Bacteria</taxon>
        <taxon>Candidatus Woeseibacteriota</taxon>
    </lineage>
</organism>
<protein>
    <recommendedName>
        <fullName evidence="10">UDP-N-acetylglucosamine--N-acetylmuramyl-(pentapeptide) pyrophosphoryl-undecaprenol N-acetylglucosamine transferase</fullName>
        <ecNumber evidence="10">2.4.1.227</ecNumber>
    </recommendedName>
    <alternativeName>
        <fullName evidence="10">Undecaprenyl-PP-MurNAc-pentapeptide-UDPGlcNAc GlcNAc transferase</fullName>
    </alternativeName>
</protein>
<feature type="binding site" evidence="10">
    <location>
        <position position="200"/>
    </location>
    <ligand>
        <name>UDP-N-acetyl-alpha-D-glucosamine</name>
        <dbReference type="ChEBI" id="CHEBI:57705"/>
    </ligand>
</feature>
<keyword evidence="11" id="KW-0812">Transmembrane</keyword>
<dbReference type="GO" id="GO:0051301">
    <property type="term" value="P:cell division"/>
    <property type="evidence" value="ECO:0007669"/>
    <property type="project" value="UniProtKB-KW"/>
</dbReference>
<dbReference type="Gene3D" id="3.40.50.2000">
    <property type="entry name" value="Glycogen Phosphorylase B"/>
    <property type="match status" value="2"/>
</dbReference>
<dbReference type="PANTHER" id="PTHR21015:SF22">
    <property type="entry name" value="GLYCOSYLTRANSFERASE"/>
    <property type="match status" value="1"/>
</dbReference>
<dbReference type="InterPro" id="IPR007235">
    <property type="entry name" value="Glyco_trans_28_C"/>
</dbReference>
<dbReference type="SUPFAM" id="SSF53756">
    <property type="entry name" value="UDP-Glycosyltransferase/glycogen phosphorylase"/>
    <property type="match status" value="1"/>
</dbReference>
<evidence type="ECO:0000313" key="15">
    <source>
        <dbReference type="Proteomes" id="UP000178851"/>
    </source>
</evidence>
<proteinExistence type="inferred from homology"/>
<dbReference type="CDD" id="cd03785">
    <property type="entry name" value="GT28_MurG"/>
    <property type="match status" value="1"/>
</dbReference>
<evidence type="ECO:0000313" key="14">
    <source>
        <dbReference type="EMBL" id="OGM24922.1"/>
    </source>
</evidence>
<evidence type="ECO:0000256" key="1">
    <source>
        <dbReference type="ARBA" id="ARBA00022475"/>
    </source>
</evidence>
<dbReference type="GO" id="GO:0050511">
    <property type="term" value="F:undecaprenyldiphospho-muramoylpentapeptide beta-N-acetylglucosaminyltransferase activity"/>
    <property type="evidence" value="ECO:0007669"/>
    <property type="project" value="UniProtKB-UniRule"/>
</dbReference>
<sequence>MKKKIRIVLTGGHAGTTALATIEELLRRTDKFEWEIYWIGPDKALEGSRIPSLESKVFPKLGVFFHPIIAGRLQRNFTIWTIPSLMKVPIAFFHAVYHIFKIKPKVILSFGGYASLPIVIIGFLYRIPIVVHEQTAAAGLANRMSALFAKKIALARRSSLDFFPNIKTVVVGNPVLSQVLEVSPKKNISSPPVLFVTGGSRGSSRINKTLDKILESILEVFVVIHLTGENDFEYFSERKKHLAPNINSRYEVRDFVDPMQIDNIYRMSDIIIGRSGANTISEINIVGRPAVLIPISWVQHNEQLKNAKILEKSGLALIIEEKDMNPDKLFKKILFCLKSWKDMANKGDADISNLDKKASEKLVDIVLEILKK</sequence>
<evidence type="ECO:0000256" key="8">
    <source>
        <dbReference type="ARBA" id="ARBA00023306"/>
    </source>
</evidence>
<keyword evidence="7 10" id="KW-0472">Membrane</keyword>
<evidence type="ECO:0000256" key="10">
    <source>
        <dbReference type="HAMAP-Rule" id="MF_00033"/>
    </source>
</evidence>
<evidence type="ECO:0000256" key="7">
    <source>
        <dbReference type="ARBA" id="ARBA00023136"/>
    </source>
</evidence>
<name>A0A1F7YCA1_9BACT</name>
<evidence type="ECO:0000259" key="12">
    <source>
        <dbReference type="Pfam" id="PF03033"/>
    </source>
</evidence>
<dbReference type="EC" id="2.4.1.227" evidence="10"/>
<dbReference type="AlphaFoldDB" id="A0A1F7YCA1"/>
<evidence type="ECO:0000256" key="2">
    <source>
        <dbReference type="ARBA" id="ARBA00022618"/>
    </source>
</evidence>
<comment type="caution">
    <text evidence="10">Lacks conserved residue(s) required for the propagation of feature annotation.</text>
</comment>
<keyword evidence="3 10" id="KW-0328">Glycosyltransferase</keyword>
<keyword evidence="2 10" id="KW-0132">Cell division</keyword>
<comment type="function">
    <text evidence="10">Cell wall formation. Catalyzes the transfer of a GlcNAc subunit on undecaprenyl-pyrophosphoryl-MurNAc-pentapeptide (lipid intermediate I) to form undecaprenyl-pyrophosphoryl-MurNAc-(pentapeptide)GlcNAc (lipid intermediate II).</text>
</comment>
<evidence type="ECO:0000259" key="13">
    <source>
        <dbReference type="Pfam" id="PF04101"/>
    </source>
</evidence>
<dbReference type="GO" id="GO:0009252">
    <property type="term" value="P:peptidoglycan biosynthetic process"/>
    <property type="evidence" value="ECO:0007669"/>
    <property type="project" value="UniProtKB-UniRule"/>
</dbReference>
<evidence type="ECO:0000256" key="6">
    <source>
        <dbReference type="ARBA" id="ARBA00022984"/>
    </source>
</evidence>
<comment type="similarity">
    <text evidence="10">Belongs to the glycosyltransferase 28 family. MurG subfamily.</text>
</comment>
<feature type="domain" description="Glycosyl transferase family 28 C-terminal" evidence="13">
    <location>
        <begin position="193"/>
        <end position="359"/>
    </location>
</feature>
<dbReference type="GO" id="GO:0008360">
    <property type="term" value="P:regulation of cell shape"/>
    <property type="evidence" value="ECO:0007669"/>
    <property type="project" value="UniProtKB-KW"/>
</dbReference>
<reference evidence="14 15" key="1">
    <citation type="journal article" date="2016" name="Nat. Commun.">
        <title>Thousands of microbial genomes shed light on interconnected biogeochemical processes in an aquifer system.</title>
        <authorList>
            <person name="Anantharaman K."/>
            <person name="Brown C.T."/>
            <person name="Hug L.A."/>
            <person name="Sharon I."/>
            <person name="Castelle C.J."/>
            <person name="Probst A.J."/>
            <person name="Thomas B.C."/>
            <person name="Singh A."/>
            <person name="Wilkins M.J."/>
            <person name="Karaoz U."/>
            <person name="Brodie E.L."/>
            <person name="Williams K.H."/>
            <person name="Hubbard S.S."/>
            <person name="Banfield J.F."/>
        </authorList>
    </citation>
    <scope>NUCLEOTIDE SEQUENCE [LARGE SCALE GENOMIC DNA]</scope>
</reference>
<dbReference type="HAMAP" id="MF_00033">
    <property type="entry name" value="MurG"/>
    <property type="match status" value="1"/>
</dbReference>
<keyword evidence="6 10" id="KW-0573">Peptidoglycan synthesis</keyword>
<feature type="domain" description="Glycosyltransferase family 28 N-terminal" evidence="12">
    <location>
        <begin position="17"/>
        <end position="153"/>
    </location>
</feature>
<keyword evidence="4 10" id="KW-0808">Transferase</keyword>
<dbReference type="Pfam" id="PF04101">
    <property type="entry name" value="Glyco_tran_28_C"/>
    <property type="match status" value="1"/>
</dbReference>
<keyword evidence="11" id="KW-1133">Transmembrane helix</keyword>
<dbReference type="UniPathway" id="UPA00219"/>
<comment type="subcellular location">
    <subcellularLocation>
        <location evidence="10">Cell membrane</location>
        <topology evidence="10">Peripheral membrane protein</topology>
        <orientation evidence="10">Cytoplasmic side</orientation>
    </subcellularLocation>
</comment>
<feature type="binding site" evidence="10">
    <location>
        <position position="303"/>
    </location>
    <ligand>
        <name>UDP-N-acetyl-alpha-D-glucosamine</name>
        <dbReference type="ChEBI" id="CHEBI:57705"/>
    </ligand>
</feature>
<dbReference type="GO" id="GO:0051991">
    <property type="term" value="F:UDP-N-acetyl-D-glucosamine:N-acetylmuramoyl-L-alanyl-D-glutamyl-meso-2,6-diaminopimelyl-D-alanyl-D-alanine-diphosphoundecaprenol 4-beta-N-acetylglucosaminlytransferase activity"/>
    <property type="evidence" value="ECO:0007669"/>
    <property type="project" value="RHEA"/>
</dbReference>
<dbReference type="EMBL" id="MGGI01000025">
    <property type="protein sequence ID" value="OGM24922.1"/>
    <property type="molecule type" value="Genomic_DNA"/>
</dbReference>
<comment type="caution">
    <text evidence="14">The sequence shown here is derived from an EMBL/GenBank/DDBJ whole genome shotgun (WGS) entry which is preliminary data.</text>
</comment>
<evidence type="ECO:0000256" key="4">
    <source>
        <dbReference type="ARBA" id="ARBA00022679"/>
    </source>
</evidence>
<evidence type="ECO:0000256" key="11">
    <source>
        <dbReference type="SAM" id="Phobius"/>
    </source>
</evidence>
<evidence type="ECO:0000256" key="9">
    <source>
        <dbReference type="ARBA" id="ARBA00023316"/>
    </source>
</evidence>
<evidence type="ECO:0000256" key="3">
    <source>
        <dbReference type="ARBA" id="ARBA00022676"/>
    </source>
</evidence>
<accession>A0A1F7YCA1</accession>
<feature type="transmembrane region" description="Helical" evidence="11">
    <location>
        <begin position="77"/>
        <end position="100"/>
    </location>
</feature>
<comment type="pathway">
    <text evidence="10">Cell wall biogenesis; peptidoglycan biosynthesis.</text>
</comment>
<dbReference type="GO" id="GO:0005975">
    <property type="term" value="P:carbohydrate metabolic process"/>
    <property type="evidence" value="ECO:0007669"/>
    <property type="project" value="InterPro"/>
</dbReference>
<dbReference type="PANTHER" id="PTHR21015">
    <property type="entry name" value="UDP-N-ACETYLGLUCOSAMINE--N-ACETYLMURAMYL-(PENTAPEPTIDE) PYROPHOSPHORYL-UNDECAPRENOL N-ACETYLGLUCOSAMINE TRANSFERASE 1"/>
    <property type="match status" value="1"/>
</dbReference>
<dbReference type="GO" id="GO:0005886">
    <property type="term" value="C:plasma membrane"/>
    <property type="evidence" value="ECO:0007669"/>
    <property type="project" value="UniProtKB-SubCell"/>
</dbReference>
<feature type="transmembrane region" description="Helical" evidence="11">
    <location>
        <begin position="106"/>
        <end position="125"/>
    </location>
</feature>
<keyword evidence="1 10" id="KW-1003">Cell membrane</keyword>
<dbReference type="InterPro" id="IPR006009">
    <property type="entry name" value="GlcNAc_MurG"/>
</dbReference>
<keyword evidence="9 10" id="KW-0961">Cell wall biogenesis/degradation</keyword>
<keyword evidence="8 10" id="KW-0131">Cell cycle</keyword>
<evidence type="ECO:0000256" key="5">
    <source>
        <dbReference type="ARBA" id="ARBA00022960"/>
    </source>
</evidence>